<name>A0A1H9UEK8_9PSEU</name>
<proteinExistence type="predicted"/>
<feature type="transmembrane region" description="Helical" evidence="2">
    <location>
        <begin position="226"/>
        <end position="244"/>
    </location>
</feature>
<protein>
    <submittedName>
        <fullName evidence="3">Uncharacterized protein</fullName>
    </submittedName>
</protein>
<keyword evidence="2" id="KW-1133">Transmembrane helix</keyword>
<feature type="transmembrane region" description="Helical" evidence="2">
    <location>
        <begin position="199"/>
        <end position="220"/>
    </location>
</feature>
<dbReference type="RefSeq" id="WP_143116386.1">
    <property type="nucleotide sequence ID" value="NZ_FOFR01000021.1"/>
</dbReference>
<accession>A0A1H9UEK8</accession>
<dbReference type="Proteomes" id="UP000199352">
    <property type="component" value="Unassembled WGS sequence"/>
</dbReference>
<feature type="transmembrane region" description="Helical" evidence="2">
    <location>
        <begin position="62"/>
        <end position="80"/>
    </location>
</feature>
<feature type="compositionally biased region" description="Basic and acidic residues" evidence="1">
    <location>
        <begin position="180"/>
        <end position="189"/>
    </location>
</feature>
<sequence>MAGGLVLKYLEPRTDVPAKDDWSTRLALAEARIGLEQRLITVVTALTFVATFFLPATPGNTAARIVLGVHVLLALPLLLVHRSERRMLRRGLLDEPWRRVPADVAQRPENDYADRLLLGGLVLKGAFNDLADVVRSRREVFVCGPDARGRAVVRGAGSTSMYPAEVDEGEYSPAPPADSEPGRPRDDERLRDGLRLTGSFVHLSCVLTVLGVVVIGVLVALSVSPLAPAGLIAAALLMPGLSPFKVAEAVRRQRHLVRAVAESEEWTPVPTELLPWRRGHHVAGIADLPGGRALVRFPRPSPDLVANIAGTGVMWVAGTHRDTAAVGVPGRRELMSAVVLPDRAASPGDPMPWWRRLRQTDFSDLPT</sequence>
<reference evidence="4" key="1">
    <citation type="submission" date="2016-10" db="EMBL/GenBank/DDBJ databases">
        <authorList>
            <person name="Varghese N."/>
            <person name="Submissions S."/>
        </authorList>
    </citation>
    <scope>NUCLEOTIDE SEQUENCE [LARGE SCALE GENOMIC DNA]</scope>
    <source>
        <strain evidence="4">CGMCC 4.3525</strain>
    </source>
</reference>
<evidence type="ECO:0000313" key="3">
    <source>
        <dbReference type="EMBL" id="SES08000.1"/>
    </source>
</evidence>
<organism evidence="3 4">
    <name type="scientific">Lentzea xinjiangensis</name>
    <dbReference type="NCBI Taxonomy" id="402600"/>
    <lineage>
        <taxon>Bacteria</taxon>
        <taxon>Bacillati</taxon>
        <taxon>Actinomycetota</taxon>
        <taxon>Actinomycetes</taxon>
        <taxon>Pseudonocardiales</taxon>
        <taxon>Pseudonocardiaceae</taxon>
        <taxon>Lentzea</taxon>
    </lineage>
</organism>
<dbReference type="OrthoDB" id="3666164at2"/>
<keyword evidence="4" id="KW-1185">Reference proteome</keyword>
<gene>
    <name evidence="3" type="ORF">SAMN05216188_12175</name>
</gene>
<keyword evidence="2" id="KW-0472">Membrane</keyword>
<dbReference type="EMBL" id="FOFR01000021">
    <property type="protein sequence ID" value="SES08000.1"/>
    <property type="molecule type" value="Genomic_DNA"/>
</dbReference>
<dbReference type="AlphaFoldDB" id="A0A1H9UEK8"/>
<feature type="region of interest" description="Disordered" evidence="1">
    <location>
        <begin position="163"/>
        <end position="189"/>
    </location>
</feature>
<feature type="transmembrane region" description="Helical" evidence="2">
    <location>
        <begin position="39"/>
        <end position="56"/>
    </location>
</feature>
<evidence type="ECO:0000256" key="1">
    <source>
        <dbReference type="SAM" id="MobiDB-lite"/>
    </source>
</evidence>
<evidence type="ECO:0000256" key="2">
    <source>
        <dbReference type="SAM" id="Phobius"/>
    </source>
</evidence>
<keyword evidence="2" id="KW-0812">Transmembrane</keyword>
<evidence type="ECO:0000313" key="4">
    <source>
        <dbReference type="Proteomes" id="UP000199352"/>
    </source>
</evidence>